<gene>
    <name evidence="4" type="ORF">AFUS01_LOCUS10347</name>
</gene>
<keyword evidence="3" id="KW-0143">Chaperone</keyword>
<evidence type="ECO:0000256" key="3">
    <source>
        <dbReference type="ARBA" id="ARBA00023186"/>
    </source>
</evidence>
<dbReference type="EMBL" id="CAJVCH010076949">
    <property type="protein sequence ID" value="CAG7721102.1"/>
    <property type="molecule type" value="Genomic_DNA"/>
</dbReference>
<evidence type="ECO:0000313" key="5">
    <source>
        <dbReference type="Proteomes" id="UP000708208"/>
    </source>
</evidence>
<dbReference type="Pfam" id="PF10165">
    <property type="entry name" value="Ric8"/>
    <property type="match status" value="1"/>
</dbReference>
<sequence>MYLPNNFLSIISAGSSEECSRLVQDFNAKNKDAKDSPGFELEEKKRLWNAISGRLADPDTPHDVKCGLLEALRILSRDKASIENVVEEELVITLMKIAGLSASVEENLAPSEMLESLKVIFNFIYQSSALQLMLINNGLLEGLTNRIRDFKSSNLPPNCQYFTLRVFFMITALCQGKAPKVRDELNGVGSLNDFLEDLASNTEPYDDITVDIITESMKALYNIIHDVAPAKKPTDKNSASDEENLNYLIKITQLVRKFLLCTTVTEDKKYEIHSHSIDLLNTVTTDCYDELIPLGCDSSYQFEDHDMSCIEVMANFLQYRLECMENSRAPAHSISPVLAILYRMAGNNRLIRKYLKKRILPPLTKTDLVERPEIGTTLRNRMCALLTSPSGITEFVANLLFVLCKESVNRMVKYTGYGNAAGLLASRGLMLGGRGNSDDYSSTSDDSDTEEYKEVRHLINDVEGWLQPERPPPCEGMTDEQKEYEAMKLVQAIDQLQRRNIIQPCLISGDGKPVPIEHILQLQGRGPQQAFNNHDSDSD</sequence>
<proteinExistence type="inferred from homology"/>
<evidence type="ECO:0008006" key="6">
    <source>
        <dbReference type="Google" id="ProtNLM"/>
    </source>
</evidence>
<dbReference type="GO" id="GO:0001965">
    <property type="term" value="F:G-protein alpha-subunit binding"/>
    <property type="evidence" value="ECO:0007669"/>
    <property type="project" value="TreeGrafter"/>
</dbReference>
<dbReference type="PANTHER" id="PTHR12425">
    <property type="entry name" value="SYNEMBRYN"/>
    <property type="match status" value="1"/>
</dbReference>
<evidence type="ECO:0000256" key="1">
    <source>
        <dbReference type="ARBA" id="ARBA00009049"/>
    </source>
</evidence>
<dbReference type="GO" id="GO:0005085">
    <property type="term" value="F:guanyl-nucleotide exchange factor activity"/>
    <property type="evidence" value="ECO:0007669"/>
    <property type="project" value="UniProtKB-KW"/>
</dbReference>
<evidence type="ECO:0000256" key="2">
    <source>
        <dbReference type="ARBA" id="ARBA00022658"/>
    </source>
</evidence>
<comment type="similarity">
    <text evidence="1">Belongs to the synembryn family.</text>
</comment>
<protein>
    <recommendedName>
        <fullName evidence="6">Synembryn-A</fullName>
    </recommendedName>
</protein>
<evidence type="ECO:0000313" key="4">
    <source>
        <dbReference type="EMBL" id="CAG7721102.1"/>
    </source>
</evidence>
<dbReference type="InterPro" id="IPR019318">
    <property type="entry name" value="Gua_nucleotide_exch_fac_Ric8"/>
</dbReference>
<dbReference type="PANTHER" id="PTHR12425:SF5">
    <property type="entry name" value="SYNEMBRYN"/>
    <property type="match status" value="1"/>
</dbReference>
<dbReference type="GO" id="GO:0005737">
    <property type="term" value="C:cytoplasm"/>
    <property type="evidence" value="ECO:0007669"/>
    <property type="project" value="TreeGrafter"/>
</dbReference>
<organism evidence="4 5">
    <name type="scientific">Allacma fusca</name>
    <dbReference type="NCBI Taxonomy" id="39272"/>
    <lineage>
        <taxon>Eukaryota</taxon>
        <taxon>Metazoa</taxon>
        <taxon>Ecdysozoa</taxon>
        <taxon>Arthropoda</taxon>
        <taxon>Hexapoda</taxon>
        <taxon>Collembola</taxon>
        <taxon>Symphypleona</taxon>
        <taxon>Sminthuridae</taxon>
        <taxon>Allacma</taxon>
    </lineage>
</organism>
<dbReference type="AlphaFoldDB" id="A0A8J2JLA2"/>
<dbReference type="Proteomes" id="UP000708208">
    <property type="component" value="Unassembled WGS sequence"/>
</dbReference>
<accession>A0A8J2JLA2</accession>
<keyword evidence="5" id="KW-1185">Reference proteome</keyword>
<dbReference type="OrthoDB" id="5585685at2759"/>
<name>A0A8J2JLA2_9HEXA</name>
<keyword evidence="2" id="KW-0344">Guanine-nucleotide releasing factor</keyword>
<reference evidence="4" key="1">
    <citation type="submission" date="2021-06" db="EMBL/GenBank/DDBJ databases">
        <authorList>
            <person name="Hodson N. C."/>
            <person name="Mongue J. A."/>
            <person name="Jaron S. K."/>
        </authorList>
    </citation>
    <scope>NUCLEOTIDE SEQUENCE</scope>
</reference>
<dbReference type="GO" id="GO:0007186">
    <property type="term" value="P:G protein-coupled receptor signaling pathway"/>
    <property type="evidence" value="ECO:0007669"/>
    <property type="project" value="TreeGrafter"/>
</dbReference>
<comment type="caution">
    <text evidence="4">The sequence shown here is derived from an EMBL/GenBank/DDBJ whole genome shotgun (WGS) entry which is preliminary data.</text>
</comment>